<evidence type="ECO:0000256" key="5">
    <source>
        <dbReference type="SAM" id="SignalP"/>
    </source>
</evidence>
<evidence type="ECO:0000256" key="4">
    <source>
        <dbReference type="PROSITE-ProRule" id="PRU00433"/>
    </source>
</evidence>
<dbReference type="PROSITE" id="PS51007">
    <property type="entry name" value="CYTC"/>
    <property type="match status" value="1"/>
</dbReference>
<proteinExistence type="predicted"/>
<dbReference type="SUPFAM" id="SSF50952">
    <property type="entry name" value="Soluble quinoprotein glucose dehydrogenase"/>
    <property type="match status" value="1"/>
</dbReference>
<sequence>MKTTTGWLLAVSAALSFTSLADNETRQLYLENCASCHGDNYGGGMAPSMLDDEWVNGGSVKAIASSIRHGIESRGMPAWEAKLSESQIQNLAKLLHSAGQQQSDPQVTKPEAGFHSDYHSFDLQQVLSTDGVIWAFDFLPGGSLIFTERNGDLMLFEQDRMNRIAGTPEVWHFKQGGLLDVKVDPEYTDNGWIYLSYSQKTGKNDNGTDVGSLVVIRGRIQDGQWVDQQRLWAPPEAKHINRGWHFGSRFAIDGDYLFFSNGDEGYRDRAQDIDIQNGKIHRIYKDGRVPEDNPFVGNPDGMDSIWSYGHRNPQGMTFTPDGQTLWATEHGPKGGDELNRIQKGGNYGWPKATFGINYDGTPITEHTSLPGMVDPVHHWTPSIAAAGINFYTGSAFPRWQGDLFVSSLAMQELHRIRLKDNEVLEDEVVLKDEGRIRDVATAPDGTLFIAINDNENGVHRIMRLHPAGD</sequence>
<dbReference type="InterPro" id="IPR012938">
    <property type="entry name" value="Glc/Sorbosone_DH"/>
</dbReference>
<keyword evidence="2 4" id="KW-0479">Metal-binding</keyword>
<dbReference type="PANTHER" id="PTHR19328:SF75">
    <property type="entry name" value="ALDOSE SUGAR DEHYDROGENASE YLII"/>
    <property type="match status" value="1"/>
</dbReference>
<dbReference type="KEGG" id="salh:HMF8227_02272"/>
<dbReference type="InterPro" id="IPR011042">
    <property type="entry name" value="6-blade_b-propeller_TolB-like"/>
</dbReference>
<evidence type="ECO:0000313" key="7">
    <source>
        <dbReference type="EMBL" id="AWL12725.1"/>
    </source>
</evidence>
<feature type="signal peptide" evidence="5">
    <location>
        <begin position="1"/>
        <end position="21"/>
    </location>
</feature>
<organism evidence="7 8">
    <name type="scientific">Saliniradius amylolyticus</name>
    <dbReference type="NCBI Taxonomy" id="2183582"/>
    <lineage>
        <taxon>Bacteria</taxon>
        <taxon>Pseudomonadati</taxon>
        <taxon>Pseudomonadota</taxon>
        <taxon>Gammaproteobacteria</taxon>
        <taxon>Alteromonadales</taxon>
        <taxon>Alteromonadaceae</taxon>
        <taxon>Saliniradius</taxon>
    </lineage>
</organism>
<dbReference type="GO" id="GO:0020037">
    <property type="term" value="F:heme binding"/>
    <property type="evidence" value="ECO:0007669"/>
    <property type="project" value="InterPro"/>
</dbReference>
<dbReference type="GO" id="GO:0009055">
    <property type="term" value="F:electron transfer activity"/>
    <property type="evidence" value="ECO:0007669"/>
    <property type="project" value="InterPro"/>
</dbReference>
<keyword evidence="8" id="KW-1185">Reference proteome</keyword>
<evidence type="ECO:0000256" key="1">
    <source>
        <dbReference type="ARBA" id="ARBA00022617"/>
    </source>
</evidence>
<dbReference type="InterPro" id="IPR036909">
    <property type="entry name" value="Cyt_c-like_dom_sf"/>
</dbReference>
<dbReference type="OrthoDB" id="9770043at2"/>
<dbReference type="Gene3D" id="1.10.760.10">
    <property type="entry name" value="Cytochrome c-like domain"/>
    <property type="match status" value="1"/>
</dbReference>
<feature type="chain" id="PRO_5015540168" evidence="5">
    <location>
        <begin position="22"/>
        <end position="469"/>
    </location>
</feature>
<dbReference type="EMBL" id="CP029347">
    <property type="protein sequence ID" value="AWL12725.1"/>
    <property type="molecule type" value="Genomic_DNA"/>
</dbReference>
<dbReference type="Pfam" id="PF07995">
    <property type="entry name" value="GSDH"/>
    <property type="match status" value="1"/>
</dbReference>
<dbReference type="PANTHER" id="PTHR19328">
    <property type="entry name" value="HEDGEHOG-INTERACTING PROTEIN"/>
    <property type="match status" value="1"/>
</dbReference>
<dbReference type="GO" id="GO:0046872">
    <property type="term" value="F:metal ion binding"/>
    <property type="evidence" value="ECO:0007669"/>
    <property type="project" value="UniProtKB-KW"/>
</dbReference>
<dbReference type="InterPro" id="IPR011041">
    <property type="entry name" value="Quinoprot_gluc/sorb_DH_b-prop"/>
</dbReference>
<dbReference type="InterPro" id="IPR009056">
    <property type="entry name" value="Cyt_c-like_dom"/>
</dbReference>
<evidence type="ECO:0000259" key="6">
    <source>
        <dbReference type="PROSITE" id="PS51007"/>
    </source>
</evidence>
<evidence type="ECO:0000313" key="8">
    <source>
        <dbReference type="Proteomes" id="UP000245728"/>
    </source>
</evidence>
<dbReference type="Gene3D" id="2.120.10.30">
    <property type="entry name" value="TolB, C-terminal domain"/>
    <property type="match status" value="1"/>
</dbReference>
<accession>A0A2S2E500</accession>
<protein>
    <submittedName>
        <fullName evidence="7">Soluble aldose sugar dehydrogenase YliI</fullName>
    </submittedName>
</protein>
<evidence type="ECO:0000256" key="3">
    <source>
        <dbReference type="ARBA" id="ARBA00023004"/>
    </source>
</evidence>
<dbReference type="Proteomes" id="UP000245728">
    <property type="component" value="Chromosome"/>
</dbReference>
<dbReference type="AlphaFoldDB" id="A0A2S2E500"/>
<gene>
    <name evidence="7" type="ORF">HMF8227_02272</name>
</gene>
<keyword evidence="1 4" id="KW-0349">Heme</keyword>
<dbReference type="Pfam" id="PF13442">
    <property type="entry name" value="Cytochrome_CBB3"/>
    <property type="match status" value="1"/>
</dbReference>
<evidence type="ECO:0000256" key="2">
    <source>
        <dbReference type="ARBA" id="ARBA00022723"/>
    </source>
</evidence>
<reference evidence="7 8" key="1">
    <citation type="submission" date="2018-05" db="EMBL/GenBank/DDBJ databases">
        <title>Salinimonas sp. HMF8227 Genome sequencing and assembly.</title>
        <authorList>
            <person name="Kang H."/>
            <person name="Kang J."/>
            <person name="Cha I."/>
            <person name="Kim H."/>
            <person name="Joh K."/>
        </authorList>
    </citation>
    <scope>NUCLEOTIDE SEQUENCE [LARGE SCALE GENOMIC DNA]</scope>
    <source>
        <strain evidence="7 8">HMF8227</strain>
    </source>
</reference>
<dbReference type="SUPFAM" id="SSF46626">
    <property type="entry name" value="Cytochrome c"/>
    <property type="match status" value="1"/>
</dbReference>
<dbReference type="RefSeq" id="WP_109340273.1">
    <property type="nucleotide sequence ID" value="NZ_CP029347.1"/>
</dbReference>
<keyword evidence="3 4" id="KW-0408">Iron</keyword>
<name>A0A2S2E500_9ALTE</name>
<feature type="domain" description="Cytochrome c" evidence="6">
    <location>
        <begin position="20"/>
        <end position="99"/>
    </location>
</feature>
<keyword evidence="5" id="KW-0732">Signal</keyword>